<accession>A0ABQ4MB93</accession>
<sequence>MKEEKYFSELDRKIKNLPKPKIVPAICCWSDLLGFGGKFTENNWILGERQWSEVINRLVNVQTILARFLQPGYEYSLVLNDGIVRSYLMDNGIDHIQMLSLWLRSCVFFHNEVLESERKNKLPGLRTIIAAGDRAIHNWDDIKFSDYVYNYSKVHPSGLSSFERSGNNPTIMINPSPLQMNTAFSKAFILDEAGSKSGVGGASFYLDESFLKLLMYLSQEVDHCEGYIWDEYNDKVVFAIPIKGYGHLYHLGFELELPEINIDLNALKTKVYKVVSFFPHDEDPKEFKIEIF</sequence>
<organism evidence="1 2">
    <name type="scientific">Paenibacillus vini</name>
    <dbReference type="NCBI Taxonomy" id="1476024"/>
    <lineage>
        <taxon>Bacteria</taxon>
        <taxon>Bacillati</taxon>
        <taxon>Bacillota</taxon>
        <taxon>Bacilli</taxon>
        <taxon>Bacillales</taxon>
        <taxon>Paenibacillaceae</taxon>
        <taxon>Paenibacillus</taxon>
    </lineage>
</organism>
<comment type="caution">
    <text evidence="1">The sequence shown here is derived from an EMBL/GenBank/DDBJ whole genome shotgun (WGS) entry which is preliminary data.</text>
</comment>
<evidence type="ECO:0000313" key="1">
    <source>
        <dbReference type="EMBL" id="GIP53251.1"/>
    </source>
</evidence>
<dbReference type="Proteomes" id="UP000679992">
    <property type="component" value="Unassembled WGS sequence"/>
</dbReference>
<keyword evidence="2" id="KW-1185">Reference proteome</keyword>
<gene>
    <name evidence="1" type="ORF">J42TS3_22860</name>
</gene>
<evidence type="ECO:0000313" key="2">
    <source>
        <dbReference type="Proteomes" id="UP000679992"/>
    </source>
</evidence>
<reference evidence="1 2" key="1">
    <citation type="submission" date="2021-03" db="EMBL/GenBank/DDBJ databases">
        <title>Antimicrobial resistance genes in bacteria isolated from Japanese honey, and their potential for conferring macrolide and lincosamide resistance in the American foulbrood pathogen Paenibacillus larvae.</title>
        <authorList>
            <person name="Okamoto M."/>
            <person name="Kumagai M."/>
            <person name="Kanamori H."/>
            <person name="Takamatsu D."/>
        </authorList>
    </citation>
    <scope>NUCLEOTIDE SEQUENCE [LARGE SCALE GENOMIC DNA]</scope>
    <source>
        <strain evidence="1 2">J42TS3</strain>
    </source>
</reference>
<proteinExistence type="predicted"/>
<dbReference type="EMBL" id="BOSL01000006">
    <property type="protein sequence ID" value="GIP53251.1"/>
    <property type="molecule type" value="Genomic_DNA"/>
</dbReference>
<dbReference type="RefSeq" id="WP_213654856.1">
    <property type="nucleotide sequence ID" value="NZ_BOSL01000006.1"/>
</dbReference>
<protein>
    <submittedName>
        <fullName evidence="1">Uncharacterized protein</fullName>
    </submittedName>
</protein>
<name>A0ABQ4MB93_9BACL</name>